<name>A0A1X7ABH6_9RHOB</name>
<reference evidence="1 2" key="1">
    <citation type="submission" date="2017-03" db="EMBL/GenBank/DDBJ databases">
        <authorList>
            <person name="Afonso C.L."/>
            <person name="Miller P.J."/>
            <person name="Scott M.A."/>
            <person name="Spackman E."/>
            <person name="Goraichik I."/>
            <person name="Dimitrov K.M."/>
            <person name="Suarez D.L."/>
            <person name="Swayne D.E."/>
        </authorList>
    </citation>
    <scope>NUCLEOTIDE SEQUENCE [LARGE SCALE GENOMIC DNA]</scope>
    <source>
        <strain evidence="1 2">CECT 8625</strain>
    </source>
</reference>
<dbReference type="EMBL" id="FWFK01000011">
    <property type="protein sequence ID" value="SLN74890.1"/>
    <property type="molecule type" value="Genomic_DNA"/>
</dbReference>
<evidence type="ECO:0000313" key="2">
    <source>
        <dbReference type="Proteomes" id="UP000193570"/>
    </source>
</evidence>
<dbReference type="AlphaFoldDB" id="A0A1X7ABH6"/>
<sequence>MTALAPIYKYQAMLSAIRAGRAPLNSERPLYIKHADSECSADGVFSVEAWGDASVTAYFDHERDEQPVGNNPGNMAWFKVPTLVAVELDDGESARMFIHRSELESIVSPEDIARLEDAHSEEING</sequence>
<proteinExistence type="predicted"/>
<evidence type="ECO:0000313" key="1">
    <source>
        <dbReference type="EMBL" id="SLN74890.1"/>
    </source>
</evidence>
<gene>
    <name evidence="1" type="ORF">ROJ8625_04121</name>
</gene>
<protein>
    <submittedName>
        <fullName evidence="1">Uncharacterized protein</fullName>
    </submittedName>
</protein>
<accession>A0A1X7ABH6</accession>
<keyword evidence="2" id="KW-1185">Reference proteome</keyword>
<dbReference type="Proteomes" id="UP000193570">
    <property type="component" value="Unassembled WGS sequence"/>
</dbReference>
<dbReference type="RefSeq" id="WP_085793766.1">
    <property type="nucleotide sequence ID" value="NZ_FWFK01000011.1"/>
</dbReference>
<organism evidence="1 2">
    <name type="scientific">Roseivivax jejudonensis</name>
    <dbReference type="NCBI Taxonomy" id="1529041"/>
    <lineage>
        <taxon>Bacteria</taxon>
        <taxon>Pseudomonadati</taxon>
        <taxon>Pseudomonadota</taxon>
        <taxon>Alphaproteobacteria</taxon>
        <taxon>Rhodobacterales</taxon>
        <taxon>Roseobacteraceae</taxon>
        <taxon>Roseivivax</taxon>
    </lineage>
</organism>